<feature type="region of interest" description="Disordered" evidence="1">
    <location>
        <begin position="610"/>
        <end position="642"/>
    </location>
</feature>
<dbReference type="AlphaFoldDB" id="A0A8R1XTV4"/>
<proteinExistence type="predicted"/>
<feature type="region of interest" description="Disordered" evidence="1">
    <location>
        <begin position="705"/>
        <end position="730"/>
    </location>
</feature>
<feature type="compositionally biased region" description="Polar residues" evidence="1">
    <location>
        <begin position="20"/>
        <end position="38"/>
    </location>
</feature>
<evidence type="ECO:0000313" key="3">
    <source>
        <dbReference type="Proteomes" id="UP000024404"/>
    </source>
</evidence>
<evidence type="ECO:0000313" key="2">
    <source>
        <dbReference type="EnsemblMetazoa" id="OVOC2495.1"/>
    </source>
</evidence>
<feature type="region of interest" description="Disordered" evidence="1">
    <location>
        <begin position="404"/>
        <end position="427"/>
    </location>
</feature>
<dbReference type="EnsemblMetazoa" id="OVOC2495.1">
    <property type="protein sequence ID" value="OVOC2495.1"/>
    <property type="gene ID" value="WBGene00239304"/>
</dbReference>
<feature type="compositionally biased region" description="Low complexity" evidence="1">
    <location>
        <begin position="617"/>
        <end position="629"/>
    </location>
</feature>
<protein>
    <submittedName>
        <fullName evidence="2">Uncharacterized protein</fullName>
    </submittedName>
</protein>
<accession>A0A8R1XTV4</accession>
<evidence type="ECO:0000256" key="1">
    <source>
        <dbReference type="SAM" id="MobiDB-lite"/>
    </source>
</evidence>
<keyword evidence="3" id="KW-1185">Reference proteome</keyword>
<feature type="region of interest" description="Disordered" evidence="1">
    <location>
        <begin position="1"/>
        <end position="41"/>
    </location>
</feature>
<reference evidence="3" key="1">
    <citation type="submission" date="2013-10" db="EMBL/GenBank/DDBJ databases">
        <title>Genome sequencing of Onchocerca volvulus.</title>
        <authorList>
            <person name="Cotton J."/>
            <person name="Tsai J."/>
            <person name="Stanley E."/>
            <person name="Tracey A."/>
            <person name="Holroyd N."/>
            <person name="Lustigman S."/>
            <person name="Berriman M."/>
        </authorList>
    </citation>
    <scope>NUCLEOTIDE SEQUENCE</scope>
</reference>
<organism evidence="2 3">
    <name type="scientific">Onchocerca volvulus</name>
    <dbReference type="NCBI Taxonomy" id="6282"/>
    <lineage>
        <taxon>Eukaryota</taxon>
        <taxon>Metazoa</taxon>
        <taxon>Ecdysozoa</taxon>
        <taxon>Nematoda</taxon>
        <taxon>Chromadorea</taxon>
        <taxon>Rhabditida</taxon>
        <taxon>Spirurina</taxon>
        <taxon>Spiruromorpha</taxon>
        <taxon>Filarioidea</taxon>
        <taxon>Onchocercidae</taxon>
        <taxon>Onchocerca</taxon>
    </lineage>
</organism>
<sequence>MNQQRFATTTKDSCVDGRQRNSLAVTNNRYPTRQQSLTPIPKANLPGGFQLNLHNSPSISSQRTIGFNNISHSTPVVRPRIETAHSYHNTNFSHFEENNFSDYQTEKPLNHNQQFYSVEEHHDDFSLRLPNNILPEHYRNLSITIPDNQSSEQIKNSKLAKEINLLIATHSDPSVNLHSQNLANRAENHLIQNASGFSNRTEAIDQFSPRNIQRTDRLPFKKPQIYYADDRKVERLIYHPAGNQHTHVTYPIVELSIPKEASNDDALIDVPYIDQDTTNWHHLLRNNLKPNNHKINYQTNTPSHGSASVIDSEYQLLFSGGEQRANGSTSKSSTAPIIDYSSLDAFLDESPLQEKDNMSKSTKEWRSSFSTMRNRFGNFELSPDEAISNTFDFTTNGSKTLPTSTLAKSASQGNLTFSEHSDSSQRRRSLLANAVERRRAAEAPELRPPTSRSELGDFWAATIKNRSVIPRTSSPLTAAQRIELQNESVNETGINRSGRRFSGDDLARRKANFLEAAKSSSPLTDRVHSKRSITLPPSINNNNVEIKENNINGGLINEPNFASLDSAVAELNNSDYVLNRSGGCAKFPLDDLASSSSAIKKETLSSSSINGALLKHSPSPDTTSDTSSTYNAPSGLPHPKPKHNIREQLIQAGFEPRGAAIYVNRSGIRFGSAPNFPIPSNGSVASRISEFEKKPGAPNLRIAGALNGPEGQQNEVSPIRSPLGPMSPRSSVYRTKPVIHADISGTSLRVIQPSSSMESVFEFPQSKQFIEVKV</sequence>
<dbReference type="EMBL" id="CMVM020000074">
    <property type="status" value="NOT_ANNOTATED_CDS"/>
    <property type="molecule type" value="Genomic_DNA"/>
</dbReference>
<reference evidence="2" key="2">
    <citation type="submission" date="2022-06" db="UniProtKB">
        <authorList>
            <consortium name="EnsemblMetazoa"/>
        </authorList>
    </citation>
    <scope>IDENTIFICATION</scope>
</reference>
<feature type="compositionally biased region" description="Polar residues" evidence="1">
    <location>
        <begin position="404"/>
        <end position="418"/>
    </location>
</feature>
<name>A0A8R1XTV4_ONCVO</name>
<dbReference type="Proteomes" id="UP000024404">
    <property type="component" value="Unassembled WGS sequence"/>
</dbReference>
<feature type="compositionally biased region" description="Polar residues" evidence="1">
    <location>
        <begin position="1"/>
        <end position="12"/>
    </location>
</feature>